<evidence type="ECO:0000313" key="4">
    <source>
        <dbReference type="Proteomes" id="UP000002613"/>
    </source>
</evidence>
<dbReference type="RefSeq" id="WP_012965302.1">
    <property type="nucleotide sequence ID" value="NC_013849.1"/>
</dbReference>
<dbReference type="eggNOG" id="arCOG03909">
    <property type="taxonomic scope" value="Archaea"/>
</dbReference>
<feature type="transmembrane region" description="Helical" evidence="1">
    <location>
        <begin position="20"/>
        <end position="41"/>
    </location>
</feature>
<dbReference type="GeneID" id="8778296"/>
<dbReference type="EMBL" id="CP001899">
    <property type="protein sequence ID" value="ADC64959.1"/>
    <property type="molecule type" value="Genomic_DNA"/>
</dbReference>
<dbReference type="AlphaFoldDB" id="D3RWU6"/>
<dbReference type="Pfam" id="PF09851">
    <property type="entry name" value="SHOCT"/>
    <property type="match status" value="1"/>
</dbReference>
<dbReference type="PaxDb" id="589924-Ferp_0790"/>
<sequence length="82" mass="9292">MMGYGMMGGMMGNNFGGWYFGSFVWQILWLAIIVAVIYILMNSLSSGKKSEDMSLQILKERLARGEISQEEYIKLKDALSRS</sequence>
<dbReference type="KEGG" id="fpl:Ferp_0790"/>
<evidence type="ECO:0000259" key="2">
    <source>
        <dbReference type="Pfam" id="PF09851"/>
    </source>
</evidence>
<dbReference type="Proteomes" id="UP000002613">
    <property type="component" value="Chromosome"/>
</dbReference>
<keyword evidence="1" id="KW-1133">Transmembrane helix</keyword>
<dbReference type="HOGENOM" id="CLU_159099_3_3_2"/>
<dbReference type="InterPro" id="IPR018649">
    <property type="entry name" value="SHOCT"/>
</dbReference>
<feature type="domain" description="SHOCT" evidence="2">
    <location>
        <begin position="55"/>
        <end position="79"/>
    </location>
</feature>
<keyword evidence="1" id="KW-0812">Transmembrane</keyword>
<proteinExistence type="predicted"/>
<gene>
    <name evidence="3" type="ordered locus">Ferp_0790</name>
</gene>
<dbReference type="STRING" id="589924.Ferp_0790"/>
<evidence type="ECO:0000313" key="3">
    <source>
        <dbReference type="EMBL" id="ADC64959.1"/>
    </source>
</evidence>
<keyword evidence="4" id="KW-1185">Reference proteome</keyword>
<reference evidence="3 4" key="2">
    <citation type="journal article" date="2011" name="Stand. Genomic Sci.">
        <title>Complete genome sequence of Ferroglobus placidus AEDII12DO.</title>
        <authorList>
            <person name="Anderson I."/>
            <person name="Risso C."/>
            <person name="Holmes D."/>
            <person name="Lucas S."/>
            <person name="Copeland A."/>
            <person name="Lapidus A."/>
            <person name="Cheng J.F."/>
            <person name="Bruce D."/>
            <person name="Goodwin L."/>
            <person name="Pitluck S."/>
            <person name="Saunders E."/>
            <person name="Brettin T."/>
            <person name="Detter J.C."/>
            <person name="Han C."/>
            <person name="Tapia R."/>
            <person name="Larimer F."/>
            <person name="Land M."/>
            <person name="Hauser L."/>
            <person name="Woyke T."/>
            <person name="Lovley D."/>
            <person name="Kyrpides N."/>
            <person name="Ivanova N."/>
        </authorList>
    </citation>
    <scope>NUCLEOTIDE SEQUENCE [LARGE SCALE GENOMIC DNA]</scope>
    <source>
        <strain evidence="4">DSM 10642 / AEDII12DO</strain>
    </source>
</reference>
<name>D3RWU6_FERPA</name>
<reference evidence="4" key="1">
    <citation type="submission" date="2010-02" db="EMBL/GenBank/DDBJ databases">
        <title>Complete sequence of Ferroglobus placidus DSM 10642.</title>
        <authorList>
            <consortium name="US DOE Joint Genome Institute"/>
            <person name="Lucas S."/>
            <person name="Copeland A."/>
            <person name="Lapidus A."/>
            <person name="Cheng J.-F."/>
            <person name="Bruce D."/>
            <person name="Goodwin L."/>
            <person name="Pitluck S."/>
            <person name="Saunders E."/>
            <person name="Brettin T."/>
            <person name="Detter J.C."/>
            <person name="Han C."/>
            <person name="Tapia R."/>
            <person name="Larimer F."/>
            <person name="Land M."/>
            <person name="Hauser L."/>
            <person name="Kyrpides N."/>
            <person name="Ivanova N."/>
            <person name="Holmes D."/>
            <person name="Lovley D."/>
            <person name="Kyrpides N."/>
            <person name="Anderson I.J."/>
            <person name="Woyke T."/>
        </authorList>
    </citation>
    <scope>NUCLEOTIDE SEQUENCE [LARGE SCALE GENOMIC DNA]</scope>
    <source>
        <strain evidence="4">DSM 10642 / AEDII12DO</strain>
    </source>
</reference>
<protein>
    <recommendedName>
        <fullName evidence="2">SHOCT domain-containing protein</fullName>
    </recommendedName>
</protein>
<accession>D3RWU6</accession>
<evidence type="ECO:0000256" key="1">
    <source>
        <dbReference type="SAM" id="Phobius"/>
    </source>
</evidence>
<keyword evidence="1" id="KW-0472">Membrane</keyword>
<organism evidence="3 4">
    <name type="scientific">Ferroglobus placidus (strain DSM 10642 / AEDII12DO)</name>
    <dbReference type="NCBI Taxonomy" id="589924"/>
    <lineage>
        <taxon>Archaea</taxon>
        <taxon>Methanobacteriati</taxon>
        <taxon>Methanobacteriota</taxon>
        <taxon>Archaeoglobi</taxon>
        <taxon>Archaeoglobales</taxon>
        <taxon>Archaeoglobaceae</taxon>
        <taxon>Ferroglobus</taxon>
    </lineage>
</organism>